<organism evidence="2 3">
    <name type="scientific">Fundicoccus culcitae</name>
    <dbReference type="NCBI Taxonomy" id="2969821"/>
    <lineage>
        <taxon>Bacteria</taxon>
        <taxon>Bacillati</taxon>
        <taxon>Bacillota</taxon>
        <taxon>Bacilli</taxon>
        <taxon>Lactobacillales</taxon>
        <taxon>Aerococcaceae</taxon>
        <taxon>Fundicoccus</taxon>
    </lineage>
</organism>
<proteinExistence type="predicted"/>
<keyword evidence="3" id="KW-1185">Reference proteome</keyword>
<dbReference type="Proteomes" id="UP001315967">
    <property type="component" value="Chromosome"/>
</dbReference>
<keyword evidence="1" id="KW-0812">Transmembrane</keyword>
<evidence type="ECO:0000256" key="1">
    <source>
        <dbReference type="SAM" id="Phobius"/>
    </source>
</evidence>
<dbReference type="RefSeq" id="WP_313792981.1">
    <property type="nucleotide sequence ID" value="NZ_CP102453.1"/>
</dbReference>
<accession>A0ABY5P4K5</accession>
<reference evidence="2 3" key="1">
    <citation type="submission" date="2022-08" db="EMBL/GenBank/DDBJ databases">
        <title>Aerococcaceae sp. nov isolated from spoiled eye mask.</title>
        <authorList>
            <person name="Zhou G."/>
            <person name="Xie X.-B."/>
            <person name="Shi Q.-S."/>
            <person name="Wang Y.-S."/>
            <person name="Wen X."/>
            <person name="Peng H."/>
            <person name="Yang X.-J."/>
            <person name="Tao H.-B."/>
            <person name="Huang X.-M."/>
        </authorList>
    </citation>
    <scope>NUCLEOTIDE SEQUENCE [LARGE SCALE GENOMIC DNA]</scope>
    <source>
        <strain evidence="3">DM20194951</strain>
    </source>
</reference>
<gene>
    <name evidence="2" type="ORF">NRE15_11295</name>
</gene>
<evidence type="ECO:0000313" key="3">
    <source>
        <dbReference type="Proteomes" id="UP001315967"/>
    </source>
</evidence>
<dbReference type="EMBL" id="CP102453">
    <property type="protein sequence ID" value="UUX33479.1"/>
    <property type="molecule type" value="Genomic_DNA"/>
</dbReference>
<name>A0ABY5P4K5_9LACT</name>
<protein>
    <submittedName>
        <fullName evidence="2">Uncharacterized protein</fullName>
    </submittedName>
</protein>
<keyword evidence="1" id="KW-1133">Transmembrane helix</keyword>
<evidence type="ECO:0000313" key="2">
    <source>
        <dbReference type="EMBL" id="UUX33479.1"/>
    </source>
</evidence>
<sequence>MDILGILGWIVIIIVAVVVYSFMARSKNRREMERNRRDLRDGKLNDSQLKEIYRKLDSYKDDPFFAVASYGLFYKEYYQLANENYEAFKPEMLKRGLLR</sequence>
<feature type="transmembrane region" description="Helical" evidence="1">
    <location>
        <begin position="6"/>
        <end position="24"/>
    </location>
</feature>
<keyword evidence="1" id="KW-0472">Membrane</keyword>